<dbReference type="InterPro" id="IPR042122">
    <property type="entry name" value="Ser_AcTrfase_N_sf"/>
</dbReference>
<protein>
    <recommendedName>
        <fullName evidence="2">serine O-acetyltransferase</fullName>
        <ecNumber evidence="2">2.3.1.30</ecNumber>
    </recommendedName>
</protein>
<comment type="similarity">
    <text evidence="1">Belongs to the transferase hexapeptide repeat family.</text>
</comment>
<keyword evidence="5 7" id="KW-0012">Acyltransferase</keyword>
<dbReference type="GO" id="GO:0009001">
    <property type="term" value="F:serine O-acetyltransferase activity"/>
    <property type="evidence" value="ECO:0007669"/>
    <property type="project" value="UniProtKB-EC"/>
</dbReference>
<sequence length="234" mass="26134">MINLVKLIKEDFATVKRNDPALHSPFELLFNYPGLWALFFHRIAHWFYMMGLRFIPRFVSAVGMFLTMIDIHPGAKIGRRVFIDHGVGVVIGETTVIADNVLIYQQVTLGGVSTSKGKRHPTIEENVVIGAGAKVLGNITIGMNSKVGANSVVVKDVPADSTAIGIPARVLKRGYDKTPLSHNKIPDVNKEIFEYLLKRIEVLEDALPKGKQESVKKKDHDLEEIYDNFIHSMD</sequence>
<organism evidence="7">
    <name type="scientific">hydrothermal vent metagenome</name>
    <dbReference type="NCBI Taxonomy" id="652676"/>
    <lineage>
        <taxon>unclassified sequences</taxon>
        <taxon>metagenomes</taxon>
        <taxon>ecological metagenomes</taxon>
    </lineage>
</organism>
<dbReference type="InterPro" id="IPR045304">
    <property type="entry name" value="LbH_SAT"/>
</dbReference>
<dbReference type="CDD" id="cd03354">
    <property type="entry name" value="LbH_SAT"/>
    <property type="match status" value="1"/>
</dbReference>
<dbReference type="Gene3D" id="2.160.10.10">
    <property type="entry name" value="Hexapeptide repeat proteins"/>
    <property type="match status" value="1"/>
</dbReference>
<evidence type="ECO:0000256" key="6">
    <source>
        <dbReference type="ARBA" id="ARBA00049486"/>
    </source>
</evidence>
<evidence type="ECO:0000313" key="7">
    <source>
        <dbReference type="EMBL" id="SFV54147.1"/>
    </source>
</evidence>
<dbReference type="InterPro" id="IPR011004">
    <property type="entry name" value="Trimer_LpxA-like_sf"/>
</dbReference>
<accession>A0A1W1BKW0</accession>
<dbReference type="InterPro" id="IPR018357">
    <property type="entry name" value="Hexapep_transf_CS"/>
</dbReference>
<keyword evidence="3" id="KW-0028">Amino-acid biosynthesis</keyword>
<comment type="catalytic activity">
    <reaction evidence="6">
        <text>L-serine + acetyl-CoA = O-acetyl-L-serine + CoA</text>
        <dbReference type="Rhea" id="RHEA:24560"/>
        <dbReference type="ChEBI" id="CHEBI:33384"/>
        <dbReference type="ChEBI" id="CHEBI:57287"/>
        <dbReference type="ChEBI" id="CHEBI:57288"/>
        <dbReference type="ChEBI" id="CHEBI:58340"/>
        <dbReference type="EC" id="2.3.1.30"/>
    </reaction>
</comment>
<dbReference type="NCBIfam" id="NF041874">
    <property type="entry name" value="EPS_EpsC"/>
    <property type="match status" value="1"/>
</dbReference>
<proteinExistence type="inferred from homology"/>
<gene>
    <name evidence="7" type="ORF">MNB_SV-8-358</name>
</gene>
<evidence type="ECO:0000256" key="3">
    <source>
        <dbReference type="ARBA" id="ARBA00022605"/>
    </source>
</evidence>
<reference evidence="7" key="1">
    <citation type="submission" date="2016-10" db="EMBL/GenBank/DDBJ databases">
        <authorList>
            <person name="de Groot N.N."/>
        </authorList>
    </citation>
    <scope>NUCLEOTIDE SEQUENCE</scope>
</reference>
<dbReference type="EMBL" id="FPHD01000024">
    <property type="protein sequence ID" value="SFV54147.1"/>
    <property type="molecule type" value="Genomic_DNA"/>
</dbReference>
<dbReference type="InterPro" id="IPR001451">
    <property type="entry name" value="Hexapep"/>
</dbReference>
<dbReference type="NCBIfam" id="TIGR01172">
    <property type="entry name" value="cysE"/>
    <property type="match status" value="1"/>
</dbReference>
<dbReference type="GO" id="GO:0005737">
    <property type="term" value="C:cytoplasm"/>
    <property type="evidence" value="ECO:0007669"/>
    <property type="project" value="InterPro"/>
</dbReference>
<dbReference type="PROSITE" id="PS00101">
    <property type="entry name" value="HEXAPEP_TRANSFERASES"/>
    <property type="match status" value="1"/>
</dbReference>
<dbReference type="GO" id="GO:0006535">
    <property type="term" value="P:cysteine biosynthetic process from serine"/>
    <property type="evidence" value="ECO:0007669"/>
    <property type="project" value="InterPro"/>
</dbReference>
<evidence type="ECO:0000256" key="5">
    <source>
        <dbReference type="ARBA" id="ARBA00023315"/>
    </source>
</evidence>
<evidence type="ECO:0000256" key="1">
    <source>
        <dbReference type="ARBA" id="ARBA00007274"/>
    </source>
</evidence>
<dbReference type="FunFam" id="2.160.10.10:FF:000007">
    <property type="entry name" value="Serine acetyltransferase"/>
    <property type="match status" value="1"/>
</dbReference>
<dbReference type="SUPFAM" id="SSF51161">
    <property type="entry name" value="Trimeric LpxA-like enzymes"/>
    <property type="match status" value="1"/>
</dbReference>
<dbReference type="InterPro" id="IPR053376">
    <property type="entry name" value="Serine_acetyltransferase"/>
</dbReference>
<evidence type="ECO:0000256" key="4">
    <source>
        <dbReference type="ARBA" id="ARBA00022679"/>
    </source>
</evidence>
<dbReference type="AlphaFoldDB" id="A0A1W1BKW0"/>
<dbReference type="Gene3D" id="1.10.3130.10">
    <property type="entry name" value="serine acetyltransferase, domain 1"/>
    <property type="match status" value="1"/>
</dbReference>
<dbReference type="PANTHER" id="PTHR42811">
    <property type="entry name" value="SERINE ACETYLTRANSFERASE"/>
    <property type="match status" value="1"/>
</dbReference>
<dbReference type="Pfam" id="PF00132">
    <property type="entry name" value="Hexapep"/>
    <property type="match status" value="1"/>
</dbReference>
<evidence type="ECO:0000256" key="2">
    <source>
        <dbReference type="ARBA" id="ARBA00013266"/>
    </source>
</evidence>
<keyword evidence="4 7" id="KW-0808">Transferase</keyword>
<name>A0A1W1BKW0_9ZZZZ</name>
<dbReference type="PIRSF" id="PIRSF000441">
    <property type="entry name" value="CysE"/>
    <property type="match status" value="1"/>
</dbReference>
<dbReference type="InterPro" id="IPR005881">
    <property type="entry name" value="Ser_O-AcTrfase"/>
</dbReference>
<dbReference type="EC" id="2.3.1.30" evidence="2"/>